<dbReference type="Proteomes" id="UP000220768">
    <property type="component" value="Unassembled WGS sequence"/>
</dbReference>
<organism evidence="1 2">
    <name type="scientific">Rhizobium chutanense</name>
    <dbReference type="NCBI Taxonomy" id="2035448"/>
    <lineage>
        <taxon>Bacteria</taxon>
        <taxon>Pseudomonadati</taxon>
        <taxon>Pseudomonadota</taxon>
        <taxon>Alphaproteobacteria</taxon>
        <taxon>Hyphomicrobiales</taxon>
        <taxon>Rhizobiaceae</taxon>
        <taxon>Rhizobium/Agrobacterium group</taxon>
        <taxon>Rhizobium</taxon>
    </lineage>
</organism>
<dbReference type="AlphaFoldDB" id="A0A2A6JFS8"/>
<reference evidence="1 2" key="1">
    <citation type="submission" date="2017-09" db="EMBL/GenBank/DDBJ databases">
        <title>Comparative genomics of rhizobia isolated from Phaseolus vulgaris in China.</title>
        <authorList>
            <person name="Tong W."/>
        </authorList>
    </citation>
    <scope>NUCLEOTIDE SEQUENCE [LARGE SCALE GENOMIC DNA]</scope>
    <source>
        <strain evidence="1 2">C5</strain>
    </source>
</reference>
<name>A0A2A6JFS8_9HYPH</name>
<gene>
    <name evidence="1" type="ORF">CO666_09065</name>
</gene>
<accession>A0A2A6JFS8</accession>
<dbReference type="RefSeq" id="WP_097611719.1">
    <property type="nucleotide sequence ID" value="NZ_NWSV01000004.1"/>
</dbReference>
<dbReference type="EMBL" id="NWSV01000004">
    <property type="protein sequence ID" value="PDT04870.1"/>
    <property type="molecule type" value="Genomic_DNA"/>
</dbReference>
<evidence type="ECO:0000313" key="2">
    <source>
        <dbReference type="Proteomes" id="UP000220768"/>
    </source>
</evidence>
<keyword evidence="2" id="KW-1185">Reference proteome</keyword>
<comment type="caution">
    <text evidence="1">The sequence shown here is derived from an EMBL/GenBank/DDBJ whole genome shotgun (WGS) entry which is preliminary data.</text>
</comment>
<evidence type="ECO:0000313" key="1">
    <source>
        <dbReference type="EMBL" id="PDT04870.1"/>
    </source>
</evidence>
<proteinExistence type="predicted"/>
<protein>
    <submittedName>
        <fullName evidence="1">Uncharacterized protein</fullName>
    </submittedName>
</protein>
<sequence length="73" mass="8298">MITTRHITYAVILLGLFLGLAGAYSLSNLSLEGMDRSRFTYETENCYYPKCDGMIVHDKWLDEALAKAQPRSH</sequence>